<dbReference type="InterPro" id="IPR009604">
    <property type="entry name" value="LsmAD_domain"/>
</dbReference>
<dbReference type="InterPro" id="IPR045117">
    <property type="entry name" value="ATXN2-like"/>
</dbReference>
<gene>
    <name evidence="3" type="ORF">SCHPADRAFT_900824</name>
</gene>
<feature type="compositionally biased region" description="Low complexity" evidence="1">
    <location>
        <begin position="698"/>
        <end position="709"/>
    </location>
</feature>
<evidence type="ECO:0000313" key="4">
    <source>
        <dbReference type="Proteomes" id="UP000053477"/>
    </source>
</evidence>
<dbReference type="Pfam" id="PF06741">
    <property type="entry name" value="LsmAD"/>
    <property type="match status" value="1"/>
</dbReference>
<accession>A0A0H2SJB1</accession>
<feature type="compositionally biased region" description="Pro residues" evidence="1">
    <location>
        <begin position="850"/>
        <end position="860"/>
    </location>
</feature>
<dbReference type="EMBL" id="KQ085907">
    <property type="protein sequence ID" value="KLO17196.1"/>
    <property type="molecule type" value="Genomic_DNA"/>
</dbReference>
<protein>
    <recommendedName>
        <fullName evidence="2">LsmAD domain-containing protein</fullName>
    </recommendedName>
</protein>
<feature type="region of interest" description="Disordered" evidence="1">
    <location>
        <begin position="691"/>
        <end position="721"/>
    </location>
</feature>
<feature type="region of interest" description="Disordered" evidence="1">
    <location>
        <begin position="1"/>
        <end position="78"/>
    </location>
</feature>
<feature type="domain" description="LsmAD" evidence="2">
    <location>
        <begin position="239"/>
        <end position="310"/>
    </location>
</feature>
<evidence type="ECO:0000259" key="2">
    <source>
        <dbReference type="SMART" id="SM01272"/>
    </source>
</evidence>
<dbReference type="STRING" id="27342.A0A0H2SJB1"/>
<evidence type="ECO:0000256" key="1">
    <source>
        <dbReference type="SAM" id="MobiDB-lite"/>
    </source>
</evidence>
<dbReference type="InParanoid" id="A0A0H2SJB1"/>
<dbReference type="OrthoDB" id="2275718at2759"/>
<dbReference type="GO" id="GO:0034063">
    <property type="term" value="P:stress granule assembly"/>
    <property type="evidence" value="ECO:0007669"/>
    <property type="project" value="TreeGrafter"/>
</dbReference>
<feature type="region of interest" description="Disordered" evidence="1">
    <location>
        <begin position="308"/>
        <end position="385"/>
    </location>
</feature>
<feature type="compositionally biased region" description="Basic and acidic residues" evidence="1">
    <location>
        <begin position="170"/>
        <end position="189"/>
    </location>
</feature>
<feature type="compositionally biased region" description="Polar residues" evidence="1">
    <location>
        <begin position="498"/>
        <end position="537"/>
    </location>
</feature>
<name>A0A0H2SJB1_9AGAM</name>
<feature type="compositionally biased region" description="Low complexity" evidence="1">
    <location>
        <begin position="610"/>
        <end position="620"/>
    </location>
</feature>
<dbReference type="FunCoup" id="A0A0H2SJB1">
    <property type="interactions" value="82"/>
</dbReference>
<dbReference type="PANTHER" id="PTHR12854:SF7">
    <property type="entry name" value="ATAXIN-2 HOMOLOG"/>
    <property type="match status" value="1"/>
</dbReference>
<dbReference type="SMART" id="SM01272">
    <property type="entry name" value="LsmAD"/>
    <property type="match status" value="1"/>
</dbReference>
<dbReference type="Proteomes" id="UP000053477">
    <property type="component" value="Unassembled WGS sequence"/>
</dbReference>
<feature type="compositionally biased region" description="Polar residues" evidence="1">
    <location>
        <begin position="559"/>
        <end position="573"/>
    </location>
</feature>
<proteinExistence type="predicted"/>
<dbReference type="GO" id="GO:0010494">
    <property type="term" value="C:cytoplasmic stress granule"/>
    <property type="evidence" value="ECO:0007669"/>
    <property type="project" value="TreeGrafter"/>
</dbReference>
<feature type="compositionally biased region" description="Pro residues" evidence="1">
    <location>
        <begin position="786"/>
        <end position="815"/>
    </location>
</feature>
<keyword evidence="4" id="KW-1185">Reference proteome</keyword>
<sequence length="880" mass="92106">MASIRTSKGAPMKKGPDGQGNNTPARRAPAWGPNRGSPSPAPQFNNNAGAGRGAGGANGFPPLAGQANGKPAGTNAWGSTEDKQQLLASLAGSINTVIIVTLKSNTRFEGTLTAVSPSASDDASLTLKNAKDLSNPQTPVKDTFKIQASNVQSFTPGAAPAANGSNKNADSFRTDTEISRQGPKRERELQAWQPDSSVPDPASALNLSLNGAQRDDVTFGPNAGTGGAWDQFATNEKLFGVTTSFNEDEYTTKLDRSAKDYKEKEKRAEKIAAEITGSAVTNPHIAEERNLNVDDSGVNEEDKYSTVVRSANAYVPPGARRTGSSNPISPPPTSGTPSATSDADGAKGKQVELPKVAVNGPDGPEKVLRPSPSPSGGVAAKQSPADALPAFRDFVTNEKQRLTQKKQALVKNEMERRVAELKKFSASFKLNKPIPDDLVPILAKDEAKQKAIREKSEVDAKSNQARSIGISASILNASQTQKSVAPMKASSKVALPPSSLQKQQTAGVVSSKSSNVIGSASAVNKGIPSSASVQMEASKTVPRISMVIQPIPPFRGGKKSTSNEGKPTTSAASGGSPAQPLSPTSAQRLNVNASAFRPNPKAVAFTPVTSNGPSPSGSNSPAPPKKAQETVRPSAPQAPNPFFGTQTIKKSQSVSVKDDFNPFKHGKGTPETSQVGPNWPYTGKRYMQMFPPPPAPPTQQASPHMASHGPAPPPPPSYDEDAAAQAASRGYAVYAYAPYGYPGQHPPQMMAAAMPGMPPGAFVPSPYMQHMPYPPNMPPPNGQPMYAPPPMGQMPPPQQYMQPPPPGAYPPPPPNGAAGRPSMPPTPIPAHAHPYYHQSPQMQHAVPYPMMMPPPGPNGPPMQYESGPPPPVPMGGVGHA</sequence>
<dbReference type="AlphaFoldDB" id="A0A0H2SJB1"/>
<dbReference type="GO" id="GO:0003729">
    <property type="term" value="F:mRNA binding"/>
    <property type="evidence" value="ECO:0007669"/>
    <property type="project" value="TreeGrafter"/>
</dbReference>
<feature type="compositionally biased region" description="Polar residues" evidence="1">
    <location>
        <begin position="643"/>
        <end position="653"/>
    </location>
</feature>
<feature type="region of interest" description="Disordered" evidence="1">
    <location>
        <begin position="155"/>
        <end position="203"/>
    </location>
</feature>
<dbReference type="PANTHER" id="PTHR12854">
    <property type="entry name" value="ATAXIN 2-RELATED"/>
    <property type="match status" value="1"/>
</dbReference>
<feature type="region of interest" description="Disordered" evidence="1">
    <location>
        <begin position="479"/>
        <end position="584"/>
    </location>
</feature>
<evidence type="ECO:0000313" key="3">
    <source>
        <dbReference type="EMBL" id="KLO17196.1"/>
    </source>
</evidence>
<reference evidence="3 4" key="1">
    <citation type="submission" date="2015-04" db="EMBL/GenBank/DDBJ databases">
        <title>Complete genome sequence of Schizopora paradoxa KUC8140, a cosmopolitan wood degrader in East Asia.</title>
        <authorList>
            <consortium name="DOE Joint Genome Institute"/>
            <person name="Min B."/>
            <person name="Park H."/>
            <person name="Jang Y."/>
            <person name="Kim J.-J."/>
            <person name="Kim K.H."/>
            <person name="Pangilinan J."/>
            <person name="Lipzen A."/>
            <person name="Riley R."/>
            <person name="Grigoriev I.V."/>
            <person name="Spatafora J.W."/>
            <person name="Choi I.-G."/>
        </authorList>
    </citation>
    <scope>NUCLEOTIDE SEQUENCE [LARGE SCALE GENOMIC DNA]</scope>
    <source>
        <strain evidence="3 4">KUC8140</strain>
    </source>
</reference>
<feature type="region of interest" description="Disordered" evidence="1">
    <location>
        <begin position="786"/>
        <end position="880"/>
    </location>
</feature>
<feature type="region of interest" description="Disordered" evidence="1">
    <location>
        <begin position="603"/>
        <end position="653"/>
    </location>
</feature>
<organism evidence="3 4">
    <name type="scientific">Schizopora paradoxa</name>
    <dbReference type="NCBI Taxonomy" id="27342"/>
    <lineage>
        <taxon>Eukaryota</taxon>
        <taxon>Fungi</taxon>
        <taxon>Dikarya</taxon>
        <taxon>Basidiomycota</taxon>
        <taxon>Agaricomycotina</taxon>
        <taxon>Agaricomycetes</taxon>
        <taxon>Hymenochaetales</taxon>
        <taxon>Schizoporaceae</taxon>
        <taxon>Schizopora</taxon>
    </lineage>
</organism>